<dbReference type="InterPro" id="IPR038765">
    <property type="entry name" value="Papain-like_cys_pep_sf"/>
</dbReference>
<dbReference type="GO" id="GO:0005634">
    <property type="term" value="C:nucleus"/>
    <property type="evidence" value="ECO:0007669"/>
    <property type="project" value="TreeGrafter"/>
</dbReference>
<dbReference type="PANTHER" id="PTHR39597:SF1">
    <property type="entry name" value="UBA DOMAIN-CONTAINING PROTEIN RUP1"/>
    <property type="match status" value="1"/>
</dbReference>
<evidence type="ECO:0000256" key="1">
    <source>
        <dbReference type="SAM" id="Coils"/>
    </source>
</evidence>
<accession>A0A4Y7PZ22</accession>
<keyword evidence="4" id="KW-1185">Reference proteome</keyword>
<proteinExistence type="predicted"/>
<protein>
    <recommendedName>
        <fullName evidence="5">USP domain-containing protein</fullName>
    </recommendedName>
</protein>
<dbReference type="GO" id="GO:0005829">
    <property type="term" value="C:cytosol"/>
    <property type="evidence" value="ECO:0007669"/>
    <property type="project" value="TreeGrafter"/>
</dbReference>
<sequence>MQDENDSVAFLQSMMGGEFDEGIARRVLLKHKGDRQAAATALLEGDTGDEPPLWPPNFNTSMSGGVVSRPTNDNAVIDLTGDDDSELTRALEMSMKQSQEEEPIKFGPSTRAPHPMWQVVPSNVAAAAPVVTQDEQSLSRAIEASYQASVADDKFEDLPLEQRIRENNRPVALRTAESSLCYAALVFHAMFSVPQIRERISKWRPSFWRDDRNGIAPDYHDPDYPTWAVLETFVNMDLAYLSYLSADLMIQHVNARPAASLMDSPGDLSNELYTNITCTVERCIAEQSGNTPDQPPRSVLLHFRYGPTRQAPYTGPFDFSYDKSCVRVDIRGTDETSDLVGCLASQLWLDDPAVTSQHESIFIPSDVVAFQLLRNSSTLSGPPNIGQSNSNAGQVQFRYPKSFYIDQFMKENAELADRKRGERREMTNQAELLLCKRLSLTTFNGRDSLSDLRSSVYYYENIASKDGVTPERKSQLMDTALRLRKALTKIENEVEALNSQISRLRSQAATLFDDPLLQNHRYDLRAVLVHDGLYGRNRIYSYVQHGGCWWKTVDYTVTEVRKWLSRIHSNVSEELVLNDATGLHLGAGPYMLFYSRAVDADMEHKKCPWPPSIKDRVKADNLDVIARLPPDLRARANEEYTLSPPSSPPPFEEVCPPEDFAADSEEENSNSMDIGSQDLLRNEDKQEVTGGLSNADPMDTSHGV</sequence>
<dbReference type="STRING" id="50990.A0A4Y7PZ22"/>
<dbReference type="PANTHER" id="PTHR39597">
    <property type="entry name" value="UBA DOMAIN-CONTAINING PROTEIN RUP1"/>
    <property type="match status" value="1"/>
</dbReference>
<organism evidence="3 4">
    <name type="scientific">Rickenella mellea</name>
    <dbReference type="NCBI Taxonomy" id="50990"/>
    <lineage>
        <taxon>Eukaryota</taxon>
        <taxon>Fungi</taxon>
        <taxon>Dikarya</taxon>
        <taxon>Basidiomycota</taxon>
        <taxon>Agaricomycotina</taxon>
        <taxon>Agaricomycetes</taxon>
        <taxon>Hymenochaetales</taxon>
        <taxon>Rickenellaceae</taxon>
        <taxon>Rickenella</taxon>
    </lineage>
</organism>
<evidence type="ECO:0000256" key="2">
    <source>
        <dbReference type="SAM" id="MobiDB-lite"/>
    </source>
</evidence>
<dbReference type="InterPro" id="IPR055335">
    <property type="entry name" value="Ucp6/RUP1"/>
</dbReference>
<name>A0A4Y7PZ22_9AGAM</name>
<dbReference type="AlphaFoldDB" id="A0A4Y7PZ22"/>
<feature type="region of interest" description="Disordered" evidence="2">
    <location>
        <begin position="639"/>
        <end position="704"/>
    </location>
</feature>
<evidence type="ECO:0008006" key="5">
    <source>
        <dbReference type="Google" id="ProtNLM"/>
    </source>
</evidence>
<dbReference type="Gene3D" id="3.90.70.10">
    <property type="entry name" value="Cysteine proteinases"/>
    <property type="match status" value="1"/>
</dbReference>
<dbReference type="SUPFAM" id="SSF54001">
    <property type="entry name" value="Cysteine proteinases"/>
    <property type="match status" value="1"/>
</dbReference>
<feature type="coiled-coil region" evidence="1">
    <location>
        <begin position="473"/>
        <end position="514"/>
    </location>
</feature>
<evidence type="ECO:0000313" key="4">
    <source>
        <dbReference type="Proteomes" id="UP000294933"/>
    </source>
</evidence>
<keyword evidence="1" id="KW-0175">Coiled coil</keyword>
<reference evidence="3 4" key="1">
    <citation type="submission" date="2018-06" db="EMBL/GenBank/DDBJ databases">
        <title>A transcriptomic atlas of mushroom development highlights an independent origin of complex multicellularity.</title>
        <authorList>
            <consortium name="DOE Joint Genome Institute"/>
            <person name="Krizsan K."/>
            <person name="Almasi E."/>
            <person name="Merenyi Z."/>
            <person name="Sahu N."/>
            <person name="Viragh M."/>
            <person name="Koszo T."/>
            <person name="Mondo S."/>
            <person name="Kiss B."/>
            <person name="Balint B."/>
            <person name="Kues U."/>
            <person name="Barry K."/>
            <person name="Hegedus J.C."/>
            <person name="Henrissat B."/>
            <person name="Johnson J."/>
            <person name="Lipzen A."/>
            <person name="Ohm R."/>
            <person name="Nagy I."/>
            <person name="Pangilinan J."/>
            <person name="Yan J."/>
            <person name="Xiong Y."/>
            <person name="Grigoriev I.V."/>
            <person name="Hibbett D.S."/>
            <person name="Nagy L.G."/>
        </authorList>
    </citation>
    <scope>NUCLEOTIDE SEQUENCE [LARGE SCALE GENOMIC DNA]</scope>
    <source>
        <strain evidence="3 4">SZMC22713</strain>
    </source>
</reference>
<dbReference type="OrthoDB" id="443682at2759"/>
<dbReference type="EMBL" id="ML170186">
    <property type="protein sequence ID" value="TDL20634.1"/>
    <property type="molecule type" value="Genomic_DNA"/>
</dbReference>
<evidence type="ECO:0000313" key="3">
    <source>
        <dbReference type="EMBL" id="TDL20634.1"/>
    </source>
</evidence>
<dbReference type="Proteomes" id="UP000294933">
    <property type="component" value="Unassembled WGS sequence"/>
</dbReference>
<dbReference type="GO" id="GO:0016579">
    <property type="term" value="P:protein deubiquitination"/>
    <property type="evidence" value="ECO:0007669"/>
    <property type="project" value="TreeGrafter"/>
</dbReference>
<gene>
    <name evidence="3" type="ORF">BD410DRAFT_725264</name>
</gene>
<dbReference type="VEuPathDB" id="FungiDB:BD410DRAFT_725264"/>
<dbReference type="CDD" id="cd14279">
    <property type="entry name" value="CUE"/>
    <property type="match status" value="1"/>
</dbReference>